<keyword evidence="1" id="KW-1003">Cell membrane</keyword>
<sequence>MRRIPILATIVVMAAVGVMVSLGFWQLRRMHEKEALLARYVAATANPAPVEWSPAGPGDDMLYRKSRLTCASVGLRSGIAGRNAAGEPGVAQTARCTLAGGGTALVVMGWSQQPLAARDWRGGVVTGVIAPGPRLVADPPVAGLQANAVPDPSDLPNNHLSYAGQWFLFAATALVIYVLAVRRGKSAGKDQPRA</sequence>
<dbReference type="EMBL" id="WVTD01000010">
    <property type="protein sequence ID" value="MYL98854.1"/>
    <property type="molecule type" value="Genomic_DNA"/>
</dbReference>
<reference evidence="2 3" key="1">
    <citation type="submission" date="2019-12" db="EMBL/GenBank/DDBJ databases">
        <authorList>
            <person name="Feng G."/>
            <person name="Zhu H."/>
        </authorList>
    </citation>
    <scope>NUCLEOTIDE SEQUENCE [LARGE SCALE GENOMIC DNA]</scope>
    <source>
        <strain evidence="2 3">FGD1</strain>
    </source>
</reference>
<proteinExistence type="inferred from homology"/>
<comment type="caution">
    <text evidence="2">The sequence shown here is derived from an EMBL/GenBank/DDBJ whole genome shotgun (WGS) entry which is preliminary data.</text>
</comment>
<dbReference type="GO" id="GO:0005886">
    <property type="term" value="C:plasma membrane"/>
    <property type="evidence" value="ECO:0007669"/>
    <property type="project" value="UniProtKB-SubCell"/>
</dbReference>
<keyword evidence="1" id="KW-0812">Transmembrane</keyword>
<accession>A0A7X4GIG3</accession>
<dbReference type="Proteomes" id="UP000465810">
    <property type="component" value="Unassembled WGS sequence"/>
</dbReference>
<dbReference type="AlphaFoldDB" id="A0A7X4GIG3"/>
<comment type="subcellular location">
    <subcellularLocation>
        <location evidence="1">Cell membrane</location>
        <topology evidence="1">Multi-pass membrane protein</topology>
    </subcellularLocation>
</comment>
<name>A0A7X4GIG3_9SPHN</name>
<keyword evidence="1" id="KW-0472">Membrane</keyword>
<dbReference type="Pfam" id="PF02104">
    <property type="entry name" value="SURF1"/>
    <property type="match status" value="1"/>
</dbReference>
<dbReference type="RefSeq" id="WP_160986491.1">
    <property type="nucleotide sequence ID" value="NZ_WVTD01000010.1"/>
</dbReference>
<feature type="transmembrane region" description="Helical" evidence="1">
    <location>
        <begin position="162"/>
        <end position="181"/>
    </location>
</feature>
<evidence type="ECO:0000313" key="3">
    <source>
        <dbReference type="Proteomes" id="UP000465810"/>
    </source>
</evidence>
<keyword evidence="1" id="KW-1133">Transmembrane helix</keyword>
<evidence type="ECO:0000313" key="2">
    <source>
        <dbReference type="EMBL" id="MYL98854.1"/>
    </source>
</evidence>
<dbReference type="CDD" id="cd06662">
    <property type="entry name" value="SURF1"/>
    <property type="match status" value="1"/>
</dbReference>
<protein>
    <recommendedName>
        <fullName evidence="1">SURF1-like protein</fullName>
    </recommendedName>
</protein>
<dbReference type="InterPro" id="IPR002994">
    <property type="entry name" value="Surf1/Shy1"/>
</dbReference>
<comment type="similarity">
    <text evidence="1">Belongs to the SURF1 family.</text>
</comment>
<keyword evidence="3" id="KW-1185">Reference proteome</keyword>
<gene>
    <name evidence="2" type="ORF">GR702_13895</name>
</gene>
<feature type="transmembrane region" description="Helical" evidence="1">
    <location>
        <begin position="7"/>
        <end position="27"/>
    </location>
</feature>
<organism evidence="2 3">
    <name type="scientific">Novosphingobium silvae</name>
    <dbReference type="NCBI Taxonomy" id="2692619"/>
    <lineage>
        <taxon>Bacteria</taxon>
        <taxon>Pseudomonadati</taxon>
        <taxon>Pseudomonadota</taxon>
        <taxon>Alphaproteobacteria</taxon>
        <taxon>Sphingomonadales</taxon>
        <taxon>Sphingomonadaceae</taxon>
        <taxon>Novosphingobium</taxon>
    </lineage>
</organism>
<evidence type="ECO:0000256" key="1">
    <source>
        <dbReference type="RuleBase" id="RU363076"/>
    </source>
</evidence>